<dbReference type="OrthoDB" id="2474279at2"/>
<reference evidence="1 2" key="1">
    <citation type="submission" date="2018-11" db="EMBL/GenBank/DDBJ databases">
        <title>Phylogenetic determinants of toxin gene distribution in genomes of Brevibacillus laterosporus.</title>
        <authorList>
            <person name="Glare T.R."/>
            <person name="Durrant A."/>
            <person name="Berry C."/>
            <person name="Palma L."/>
            <person name="Ormskirk M."/>
            <person name="Cox M.O."/>
        </authorList>
    </citation>
    <scope>NUCLEOTIDE SEQUENCE [LARGE SCALE GENOMIC DNA]</scope>
    <source>
        <strain evidence="1 2">1821L</strain>
    </source>
</reference>
<dbReference type="AlphaFoldDB" id="A0A518VFP9"/>
<sequence>MDNRFSSFQEFAQAFEQKWLKEAIEHGLDDQKMDIYLAKVRKKALFVWNKNQGDEWIEKQGYVIVDRKPNKDEIFRKKLGRGRPRKLEDERLQHAIHVRLDEETYQKLQSLCQKNNLDLSETIRMLIKKG</sequence>
<gene>
    <name evidence="1" type="ORF">EEL30_19255</name>
</gene>
<keyword evidence="2" id="KW-1185">Reference proteome</keyword>
<accession>A0A518VFP9</accession>
<evidence type="ECO:0000313" key="2">
    <source>
        <dbReference type="Proteomes" id="UP000319432"/>
    </source>
</evidence>
<name>A0A518VFP9_BRELA</name>
<proteinExistence type="predicted"/>
<dbReference type="EMBL" id="CP033464">
    <property type="protein sequence ID" value="QDX95825.1"/>
    <property type="molecule type" value="Genomic_DNA"/>
</dbReference>
<protein>
    <submittedName>
        <fullName evidence="1">AT hook motif family protein</fullName>
    </submittedName>
</protein>
<dbReference type="Proteomes" id="UP000319432">
    <property type="component" value="Chromosome"/>
</dbReference>
<evidence type="ECO:0000313" key="1">
    <source>
        <dbReference type="EMBL" id="QDX95825.1"/>
    </source>
</evidence>
<organism evidence="1 2">
    <name type="scientific">Brevibacillus laterosporus</name>
    <name type="common">Bacillus laterosporus</name>
    <dbReference type="NCBI Taxonomy" id="1465"/>
    <lineage>
        <taxon>Bacteria</taxon>
        <taxon>Bacillati</taxon>
        <taxon>Bacillota</taxon>
        <taxon>Bacilli</taxon>
        <taxon>Bacillales</taxon>
        <taxon>Paenibacillaceae</taxon>
        <taxon>Brevibacillus</taxon>
    </lineage>
</organism>